<organism evidence="3 4">
    <name type="scientific">Candidatus Nomurabacteria bacterium RIFCSPHIGHO2_02_FULL_42_19</name>
    <dbReference type="NCBI Taxonomy" id="1801756"/>
    <lineage>
        <taxon>Bacteria</taxon>
        <taxon>Candidatus Nomuraibacteriota</taxon>
    </lineage>
</organism>
<dbReference type="GO" id="GO:0003677">
    <property type="term" value="F:DNA binding"/>
    <property type="evidence" value="ECO:0007669"/>
    <property type="project" value="InterPro"/>
</dbReference>
<evidence type="ECO:0000259" key="1">
    <source>
        <dbReference type="Pfam" id="PF01548"/>
    </source>
</evidence>
<dbReference type="AlphaFoldDB" id="A0A1F6W3N9"/>
<dbReference type="Pfam" id="PF02371">
    <property type="entry name" value="Transposase_20"/>
    <property type="match status" value="1"/>
</dbReference>
<accession>A0A1F6W3N9</accession>
<dbReference type="STRING" id="1801756.A3C67_01715"/>
<feature type="domain" description="Transposase IS110-like N-terminal" evidence="1">
    <location>
        <begin position="9"/>
        <end position="138"/>
    </location>
</feature>
<gene>
    <name evidence="3" type="ORF">A3C67_01715</name>
</gene>
<dbReference type="PANTHER" id="PTHR33055">
    <property type="entry name" value="TRANSPOSASE FOR INSERTION SEQUENCE ELEMENT IS1111A"/>
    <property type="match status" value="1"/>
</dbReference>
<comment type="caution">
    <text evidence="3">The sequence shown here is derived from an EMBL/GenBank/DDBJ whole genome shotgun (WGS) entry which is preliminary data.</text>
</comment>
<dbReference type="InterPro" id="IPR002525">
    <property type="entry name" value="Transp_IS110-like_N"/>
</dbReference>
<proteinExistence type="predicted"/>
<evidence type="ECO:0000313" key="4">
    <source>
        <dbReference type="Proteomes" id="UP000179275"/>
    </source>
</evidence>
<dbReference type="PANTHER" id="PTHR33055:SF3">
    <property type="entry name" value="PUTATIVE TRANSPOSASE FOR IS117-RELATED"/>
    <property type="match status" value="1"/>
</dbReference>
<dbReference type="GO" id="GO:0006313">
    <property type="term" value="P:DNA transposition"/>
    <property type="evidence" value="ECO:0007669"/>
    <property type="project" value="InterPro"/>
</dbReference>
<name>A0A1F6W3N9_9BACT</name>
<dbReference type="Proteomes" id="UP000179275">
    <property type="component" value="Unassembled WGS sequence"/>
</dbReference>
<sequence length="321" mass="36228">MNTSLVSSIGIDVSKSSLSFATLRADHSAVVKSCANNEDGIDSMLAFFKEYKTDTGVPCVIESTGDYHVKCALMVTDAGFKVNVINPLITKQYQRASVRNNKDDTVDAVRLARIGLLEPNLMRFKATKQSLALKKVVASVGKLDHYKQELKAHTKQLKEAGVLLGVKVNLSHLEKAITSIEKQIDQFETYIHDHAPKEAIEISNGVRGVSQTSVAKILSLLDGHEFTDKHKLVAFTGLDVAARRSGSWKGRERISKRGNPHFRKILFQMAWGLKQHNAMYREYYQRMRERGKHYFTCLIAVARKFLRFLFAYVWKKSISFS</sequence>
<protein>
    <submittedName>
        <fullName evidence="3">Uncharacterized protein</fullName>
    </submittedName>
</protein>
<dbReference type="GO" id="GO:0004803">
    <property type="term" value="F:transposase activity"/>
    <property type="evidence" value="ECO:0007669"/>
    <property type="project" value="InterPro"/>
</dbReference>
<evidence type="ECO:0000259" key="2">
    <source>
        <dbReference type="Pfam" id="PF02371"/>
    </source>
</evidence>
<feature type="domain" description="Transposase IS116/IS110/IS902 C-terminal" evidence="2">
    <location>
        <begin position="206"/>
        <end position="285"/>
    </location>
</feature>
<evidence type="ECO:0000313" key="3">
    <source>
        <dbReference type="EMBL" id="OGI76517.1"/>
    </source>
</evidence>
<dbReference type="NCBIfam" id="NF033542">
    <property type="entry name" value="transpos_IS110"/>
    <property type="match status" value="1"/>
</dbReference>
<reference evidence="3 4" key="1">
    <citation type="journal article" date="2016" name="Nat. Commun.">
        <title>Thousands of microbial genomes shed light on interconnected biogeochemical processes in an aquifer system.</title>
        <authorList>
            <person name="Anantharaman K."/>
            <person name="Brown C.T."/>
            <person name="Hug L.A."/>
            <person name="Sharon I."/>
            <person name="Castelle C.J."/>
            <person name="Probst A.J."/>
            <person name="Thomas B.C."/>
            <person name="Singh A."/>
            <person name="Wilkins M.J."/>
            <person name="Karaoz U."/>
            <person name="Brodie E.L."/>
            <person name="Williams K.H."/>
            <person name="Hubbard S.S."/>
            <person name="Banfield J.F."/>
        </authorList>
    </citation>
    <scope>NUCLEOTIDE SEQUENCE [LARGE SCALE GENOMIC DNA]</scope>
</reference>
<dbReference type="InterPro" id="IPR047650">
    <property type="entry name" value="Transpos_IS110"/>
</dbReference>
<dbReference type="EMBL" id="MFUG01000001">
    <property type="protein sequence ID" value="OGI76517.1"/>
    <property type="molecule type" value="Genomic_DNA"/>
</dbReference>
<dbReference type="InterPro" id="IPR003346">
    <property type="entry name" value="Transposase_20"/>
</dbReference>
<dbReference type="Pfam" id="PF01548">
    <property type="entry name" value="DEDD_Tnp_IS110"/>
    <property type="match status" value="1"/>
</dbReference>